<feature type="transmembrane region" description="Helical" evidence="10">
    <location>
        <begin position="323"/>
        <end position="348"/>
    </location>
</feature>
<keyword evidence="6 10" id="KW-1133">Transmembrane helix</keyword>
<gene>
    <name evidence="14" type="ORF">MANES_11G007300v8</name>
</gene>
<dbReference type="Pfam" id="PF23259">
    <property type="entry name" value="CHX17_C"/>
    <property type="match status" value="1"/>
</dbReference>
<feature type="transmembrane region" description="Helical" evidence="10">
    <location>
        <begin position="207"/>
        <end position="231"/>
    </location>
</feature>
<evidence type="ECO:0000256" key="7">
    <source>
        <dbReference type="ARBA" id="ARBA00023065"/>
    </source>
</evidence>
<dbReference type="Pfam" id="PF00999">
    <property type="entry name" value="Na_H_Exchanger"/>
    <property type="match status" value="1"/>
</dbReference>
<evidence type="ECO:0000256" key="4">
    <source>
        <dbReference type="ARBA" id="ARBA00022692"/>
    </source>
</evidence>
<proteinExistence type="inferred from homology"/>
<comment type="subcellular location">
    <subcellularLocation>
        <location evidence="1">Membrane</location>
        <topology evidence="1">Multi-pass membrane protein</topology>
    </subcellularLocation>
</comment>
<comment type="similarity">
    <text evidence="9">Belongs to the monovalent cation:proton antiporter 2 (CPA2) transporter (TC 2.A.37) family. CHX (TC 2.A.37.4) subfamily.</text>
</comment>
<dbReference type="OMA" id="INEMSCM"/>
<dbReference type="GO" id="GO:0006885">
    <property type="term" value="P:regulation of pH"/>
    <property type="evidence" value="ECO:0000318"/>
    <property type="project" value="GO_Central"/>
</dbReference>
<dbReference type="PANTHER" id="PTHR32468:SF150">
    <property type="entry name" value="CATION_H+ EXCHANGER DOMAIN-CONTAINING PROTEIN"/>
    <property type="match status" value="1"/>
</dbReference>
<feature type="transmembrane region" description="Helical" evidence="10">
    <location>
        <begin position="111"/>
        <end position="138"/>
    </location>
</feature>
<feature type="domain" description="Cation/H+ exchanger transmembrane" evidence="11">
    <location>
        <begin position="33"/>
        <end position="413"/>
    </location>
</feature>
<keyword evidence="7" id="KW-0406">Ion transport</keyword>
<keyword evidence="5" id="KW-0630">Potassium</keyword>
<evidence type="ECO:0000256" key="8">
    <source>
        <dbReference type="ARBA" id="ARBA00023136"/>
    </source>
</evidence>
<dbReference type="PANTHER" id="PTHR32468">
    <property type="entry name" value="CATION/H + ANTIPORTER"/>
    <property type="match status" value="1"/>
</dbReference>
<dbReference type="GO" id="GO:1902600">
    <property type="term" value="P:proton transmembrane transport"/>
    <property type="evidence" value="ECO:0007669"/>
    <property type="project" value="InterPro"/>
</dbReference>
<evidence type="ECO:0000256" key="6">
    <source>
        <dbReference type="ARBA" id="ARBA00022989"/>
    </source>
</evidence>
<dbReference type="GO" id="GO:0016020">
    <property type="term" value="C:membrane"/>
    <property type="evidence" value="ECO:0007669"/>
    <property type="project" value="UniProtKB-SubCell"/>
</dbReference>
<feature type="transmembrane region" description="Helical" evidence="10">
    <location>
        <begin position="144"/>
        <end position="167"/>
    </location>
</feature>
<dbReference type="Gramene" id="Manes.11G007300.1.v8.1">
    <property type="protein sequence ID" value="Manes.11G007300.1.v8.1.CDS"/>
    <property type="gene ID" value="Manes.11G007300.v8.1"/>
</dbReference>
<comment type="caution">
    <text evidence="14">The sequence shown here is derived from an EMBL/GenBank/DDBJ whole genome shotgun (WGS) entry which is preliminary data.</text>
</comment>
<name>A0A2C9UWU7_MANES</name>
<evidence type="ECO:0000256" key="1">
    <source>
        <dbReference type="ARBA" id="ARBA00004141"/>
    </source>
</evidence>
<dbReference type="InterPro" id="IPR038770">
    <property type="entry name" value="Na+/solute_symporter_sf"/>
</dbReference>
<dbReference type="GO" id="GO:0012505">
    <property type="term" value="C:endomembrane system"/>
    <property type="evidence" value="ECO:0000318"/>
    <property type="project" value="GO_Central"/>
</dbReference>
<evidence type="ECO:0000256" key="3">
    <source>
        <dbReference type="ARBA" id="ARBA00022538"/>
    </source>
</evidence>
<evidence type="ECO:0000256" key="2">
    <source>
        <dbReference type="ARBA" id="ARBA00022448"/>
    </source>
</evidence>
<feature type="domain" description="Cation/H(+) antiporter C-terminal" evidence="13">
    <location>
        <begin position="610"/>
        <end position="770"/>
    </location>
</feature>
<dbReference type="EMBL" id="CM004397">
    <property type="protein sequence ID" value="OAY36256.1"/>
    <property type="molecule type" value="Genomic_DNA"/>
</dbReference>
<feature type="transmembrane region" description="Helical" evidence="10">
    <location>
        <begin position="238"/>
        <end position="257"/>
    </location>
</feature>
<evidence type="ECO:0000259" key="13">
    <source>
        <dbReference type="Pfam" id="PF23259"/>
    </source>
</evidence>
<feature type="transmembrane region" description="Helical" evidence="10">
    <location>
        <begin position="179"/>
        <end position="201"/>
    </location>
</feature>
<evidence type="ECO:0000313" key="14">
    <source>
        <dbReference type="EMBL" id="OAY36256.1"/>
    </source>
</evidence>
<keyword evidence="15" id="KW-1185">Reference proteome</keyword>
<dbReference type="Proteomes" id="UP000091857">
    <property type="component" value="Chromosome 11"/>
</dbReference>
<dbReference type="InterPro" id="IPR057290">
    <property type="entry name" value="CHX17_C"/>
</dbReference>
<dbReference type="Gene3D" id="1.20.1530.20">
    <property type="match status" value="1"/>
</dbReference>
<evidence type="ECO:0000313" key="15">
    <source>
        <dbReference type="Proteomes" id="UP000091857"/>
    </source>
</evidence>
<dbReference type="GO" id="GO:0015297">
    <property type="term" value="F:antiporter activity"/>
    <property type="evidence" value="ECO:0007669"/>
    <property type="project" value="InterPro"/>
</dbReference>
<feature type="transmembrane region" description="Helical" evidence="10">
    <location>
        <begin position="79"/>
        <end position="99"/>
    </location>
</feature>
<organism evidence="14 15">
    <name type="scientific">Manihot esculenta</name>
    <name type="common">Cassava</name>
    <name type="synonym">Jatropha manihot</name>
    <dbReference type="NCBI Taxonomy" id="3983"/>
    <lineage>
        <taxon>Eukaryota</taxon>
        <taxon>Viridiplantae</taxon>
        <taxon>Streptophyta</taxon>
        <taxon>Embryophyta</taxon>
        <taxon>Tracheophyta</taxon>
        <taxon>Spermatophyta</taxon>
        <taxon>Magnoliopsida</taxon>
        <taxon>eudicotyledons</taxon>
        <taxon>Gunneridae</taxon>
        <taxon>Pentapetalae</taxon>
        <taxon>rosids</taxon>
        <taxon>fabids</taxon>
        <taxon>Malpighiales</taxon>
        <taxon>Euphorbiaceae</taxon>
        <taxon>Crotonoideae</taxon>
        <taxon>Manihoteae</taxon>
        <taxon>Manihot</taxon>
    </lineage>
</organism>
<keyword evidence="3" id="KW-0633">Potassium transport</keyword>
<dbReference type="GO" id="GO:0098662">
    <property type="term" value="P:inorganic cation transmembrane transport"/>
    <property type="evidence" value="ECO:0000318"/>
    <property type="project" value="GO_Central"/>
</dbReference>
<evidence type="ECO:0000259" key="12">
    <source>
        <dbReference type="Pfam" id="PF23256"/>
    </source>
</evidence>
<feature type="transmembrane region" description="Helical" evidence="10">
    <location>
        <begin position="20"/>
        <end position="38"/>
    </location>
</feature>
<accession>A0A2C9UWU7</accession>
<dbReference type="Pfam" id="PF23256">
    <property type="entry name" value="CHX17_2nd"/>
    <property type="match status" value="1"/>
</dbReference>
<feature type="transmembrane region" description="Helical" evidence="10">
    <location>
        <begin position="292"/>
        <end position="311"/>
    </location>
</feature>
<keyword evidence="2" id="KW-0813">Transport</keyword>
<dbReference type="GO" id="GO:0006813">
    <property type="term" value="P:potassium ion transport"/>
    <property type="evidence" value="ECO:0007669"/>
    <property type="project" value="UniProtKB-KW"/>
</dbReference>
<dbReference type="InterPro" id="IPR057291">
    <property type="entry name" value="CHX17_2nd"/>
</dbReference>
<reference evidence="15" key="1">
    <citation type="journal article" date="2016" name="Nat. Biotechnol.">
        <title>Sequencing wild and cultivated cassava and related species reveals extensive interspecific hybridization and genetic diversity.</title>
        <authorList>
            <person name="Bredeson J.V."/>
            <person name="Lyons J.B."/>
            <person name="Prochnik S.E."/>
            <person name="Wu G.A."/>
            <person name="Ha C.M."/>
            <person name="Edsinger-Gonzales E."/>
            <person name="Grimwood J."/>
            <person name="Schmutz J."/>
            <person name="Rabbi I.Y."/>
            <person name="Egesi C."/>
            <person name="Nauluvula P."/>
            <person name="Lebot V."/>
            <person name="Ndunguru J."/>
            <person name="Mkamilo G."/>
            <person name="Bart R.S."/>
            <person name="Setter T.L."/>
            <person name="Gleadow R.M."/>
            <person name="Kulakow P."/>
            <person name="Ferguson M.E."/>
            <person name="Rounsley S."/>
            <person name="Rokhsar D.S."/>
        </authorList>
    </citation>
    <scope>NUCLEOTIDE SEQUENCE [LARGE SCALE GENOMIC DNA]</scope>
    <source>
        <strain evidence="15">cv. AM560-2</strain>
    </source>
</reference>
<keyword evidence="8 10" id="KW-0472">Membrane</keyword>
<protein>
    <submittedName>
        <fullName evidence="14">Uncharacterized protein</fullName>
    </submittedName>
</protein>
<sequence>MDVARRAVCTDDFLNPLTSTFMQSCVMLLISQFFHVILKPLGQPGPVAQILAGLVLGPSLLCRIKKVRDLFDQRDFSDYTVIVSFVFRILFMFMIGLETDIPYMKRNFRQASVIACGGLIACSAFGAAITIFVIRMLIIKEHEFIFAHMIMIILASSAPPVVIRLINELKFDTADVGRLAISSSLINEMSCMIWYDIVIAFTSGKMFGNGMVCLFFTLVATILNRFLVIWYNGRRQDLMYLPGTDVLTILSPTIFFSFLIEEFGYNSTISCFFMGVMFPREGKTTRTLLHKLTYSVNNFILPIYFGFNGFRFDISYLGSFRNLIVVVLVTVLSIAGKIIGTLAACHYLKIPRNEAVILAFILNLKGHGELLLIDVVPKSNAFGWWDDNFHNLVIIVVVLNTFIAGPVVSCILKRGEKYSQGHNSLEIDDGPQSELRMLLCVYSSRHISAKIGLVSALNSFQKVPIRPYLIHLIELPKKRCKTNLMYHELEDGDQFSDEEDYGGNDVVEISDAVDNFSTDNKVVVYHKRIISSFESMFQDVCNIAEDLRVSILILTYHKHQRLDAKMETSKEGIRMNNQKILRHARCSIGIFVDKGQTGFQQPNPELEQNVLTLFFGGPDDREALAVSKRIACHPRINLTVTRFIQATLEDQDKATISSSDEVLLTISTTSEAEDATDNAFIDDFRNRYVSSGNVRYVEKHVNNGVETLEGLKELKEIYSLIIIGKSSRGCSSMTTGLSDQEECTELGAVGDFLASSEFNISSSILVIQQNRHSKNHPHCLGCD</sequence>
<feature type="domain" description="Cation/H(+) antiporter central" evidence="12">
    <location>
        <begin position="468"/>
        <end position="601"/>
    </location>
</feature>
<feature type="transmembrane region" description="Helical" evidence="10">
    <location>
        <begin position="393"/>
        <end position="412"/>
    </location>
</feature>
<evidence type="ECO:0000256" key="10">
    <source>
        <dbReference type="SAM" id="Phobius"/>
    </source>
</evidence>
<keyword evidence="4 10" id="KW-0812">Transmembrane</keyword>
<evidence type="ECO:0000256" key="9">
    <source>
        <dbReference type="ARBA" id="ARBA00038341"/>
    </source>
</evidence>
<dbReference type="InterPro" id="IPR050794">
    <property type="entry name" value="CPA2_transporter"/>
</dbReference>
<evidence type="ECO:0000259" key="11">
    <source>
        <dbReference type="Pfam" id="PF00999"/>
    </source>
</evidence>
<dbReference type="OrthoDB" id="671744at2759"/>
<dbReference type="PROSITE" id="PS51257">
    <property type="entry name" value="PROKAR_LIPOPROTEIN"/>
    <property type="match status" value="1"/>
</dbReference>
<dbReference type="InterPro" id="IPR006153">
    <property type="entry name" value="Cation/H_exchanger_TM"/>
</dbReference>
<evidence type="ECO:0000256" key="5">
    <source>
        <dbReference type="ARBA" id="ARBA00022958"/>
    </source>
</evidence>
<dbReference type="AlphaFoldDB" id="A0A2C9UWU7"/>